<dbReference type="PROSITE" id="PS50287">
    <property type="entry name" value="SRCR_2"/>
    <property type="match status" value="3"/>
</dbReference>
<dbReference type="SUPFAM" id="SSF56487">
    <property type="entry name" value="SRCR-like"/>
    <property type="match status" value="3"/>
</dbReference>
<evidence type="ECO:0000256" key="2">
    <source>
        <dbReference type="ARBA" id="ARBA00022737"/>
    </source>
</evidence>
<feature type="disulfide bond" evidence="5">
    <location>
        <begin position="295"/>
        <end position="305"/>
    </location>
</feature>
<dbReference type="InterPro" id="IPR001190">
    <property type="entry name" value="SRCR"/>
</dbReference>
<feature type="disulfide bond" evidence="5">
    <location>
        <begin position="51"/>
        <end position="115"/>
    </location>
</feature>
<dbReference type="PRINTS" id="PR00258">
    <property type="entry name" value="SPERACTRCPTR"/>
</dbReference>
<protein>
    <recommendedName>
        <fullName evidence="8">SRCR domain-containing protein</fullName>
    </recommendedName>
</protein>
<keyword evidence="1 7" id="KW-0732">Signal</keyword>
<evidence type="ECO:0000256" key="5">
    <source>
        <dbReference type="PROSITE-ProRule" id="PRU00196"/>
    </source>
</evidence>
<feature type="compositionally biased region" description="Low complexity" evidence="6">
    <location>
        <begin position="178"/>
        <end position="191"/>
    </location>
</feature>
<evidence type="ECO:0000256" key="7">
    <source>
        <dbReference type="SAM" id="SignalP"/>
    </source>
</evidence>
<dbReference type="FunFam" id="3.10.250.10:FF:000006">
    <property type="entry name" value="neurotrypsin isoform X2"/>
    <property type="match status" value="1"/>
</dbReference>
<evidence type="ECO:0000259" key="8">
    <source>
        <dbReference type="PROSITE" id="PS50287"/>
    </source>
</evidence>
<dbReference type="PANTHER" id="PTHR48071">
    <property type="entry name" value="SRCR DOMAIN-CONTAINING PROTEIN"/>
    <property type="match status" value="1"/>
</dbReference>
<dbReference type="GO" id="GO:0016020">
    <property type="term" value="C:membrane"/>
    <property type="evidence" value="ECO:0007669"/>
    <property type="project" value="InterPro"/>
</dbReference>
<feature type="domain" description="SRCR" evidence="8">
    <location>
        <begin position="226"/>
        <end position="326"/>
    </location>
</feature>
<sequence>MGPQKLFRWMLLIHAVLLQESGTQELRLVNGWNRCVGRLEVYYRGIWGTVCDDYFNPINAHIACSQLACGNATKVVGWAYFGQGSGNISLDDVKCTGNETTIWDCVHAGWFNHNCGHNEDVGVICSDAELLPTGTTKIPTPTPFATSKDSTYFPTETPFETTQPEKEITPTMRTTEMSYRTTTSSKTTHSITQKEEKVTPGLIATSQGTVEELKIPSPTSMIEKSLRLVNGEDKCRGRIEVFYNGSWGTICDDGWDMNDAQVVCKQLACGEAIQALPNAAFGEGTGSIFLDQLQCKGNESSLEECSHKPWGVHDCLHKEDAGVICSGPAITTSPPDLSTPSAKLTTQGIREKSLRLVNGEDKCRGRIEVFYNGSWGTICDDGWDMNDAQVVCKQLACGEAVQALPNAAFGEGTGNIFLDQVQCQGNESSLEDCSHKPWGVHDCLHKEDAGVICSGPAVTTPLP</sequence>
<dbReference type="Ensembl" id="ENSLLTT00000012842.1">
    <property type="protein sequence ID" value="ENSLLTP00000012367.1"/>
    <property type="gene ID" value="ENSLLTG00000009471.1"/>
</dbReference>
<proteinExistence type="predicted"/>
<keyword evidence="10" id="KW-1185">Reference proteome</keyword>
<evidence type="ECO:0000313" key="10">
    <source>
        <dbReference type="Proteomes" id="UP000694406"/>
    </source>
</evidence>
<accession>A0A8C5S544</accession>
<feature type="region of interest" description="Disordered" evidence="6">
    <location>
        <begin position="136"/>
        <end position="164"/>
    </location>
</feature>
<dbReference type="SMART" id="SM00202">
    <property type="entry name" value="SR"/>
    <property type="match status" value="3"/>
</dbReference>
<evidence type="ECO:0000256" key="6">
    <source>
        <dbReference type="SAM" id="MobiDB-lite"/>
    </source>
</evidence>
<evidence type="ECO:0000256" key="1">
    <source>
        <dbReference type="ARBA" id="ARBA00022729"/>
    </source>
</evidence>
<evidence type="ECO:0000256" key="4">
    <source>
        <dbReference type="ARBA" id="ARBA00023180"/>
    </source>
</evidence>
<feature type="domain" description="SRCR" evidence="8">
    <location>
        <begin position="26"/>
        <end position="126"/>
    </location>
</feature>
<keyword evidence="3 5" id="KW-1015">Disulfide bond</keyword>
<feature type="disulfide bond" evidence="5">
    <location>
        <begin position="392"/>
        <end position="453"/>
    </location>
</feature>
<feature type="region of interest" description="Disordered" evidence="6">
    <location>
        <begin position="177"/>
        <end position="196"/>
    </location>
</feature>
<feature type="disulfide bond" evidence="5">
    <location>
        <begin position="64"/>
        <end position="125"/>
    </location>
</feature>
<feature type="chain" id="PRO_5035000120" description="SRCR domain-containing protein" evidence="7">
    <location>
        <begin position="24"/>
        <end position="463"/>
    </location>
</feature>
<feature type="domain" description="SRCR" evidence="8">
    <location>
        <begin position="354"/>
        <end position="454"/>
    </location>
</feature>
<name>A0A8C5S544_LATLA</name>
<dbReference type="InterPro" id="IPR036772">
    <property type="entry name" value="SRCR-like_dom_sf"/>
</dbReference>
<feature type="signal peptide" evidence="7">
    <location>
        <begin position="1"/>
        <end position="23"/>
    </location>
</feature>
<dbReference type="Proteomes" id="UP000694406">
    <property type="component" value="Unplaced"/>
</dbReference>
<feature type="disulfide bond" evidence="5">
    <location>
        <begin position="423"/>
        <end position="433"/>
    </location>
</feature>
<keyword evidence="4" id="KW-0325">Glycoprotein</keyword>
<reference evidence="9" key="1">
    <citation type="submission" date="2025-08" db="UniProtKB">
        <authorList>
            <consortium name="Ensembl"/>
        </authorList>
    </citation>
    <scope>IDENTIFICATION</scope>
</reference>
<dbReference type="AlphaFoldDB" id="A0A8C5S544"/>
<evidence type="ECO:0000313" key="9">
    <source>
        <dbReference type="Ensembl" id="ENSLLTP00000012367.1"/>
    </source>
</evidence>
<dbReference type="GeneTree" id="ENSGT00950000183145"/>
<dbReference type="FunFam" id="3.10.250.10:FF:000003">
    <property type="entry name" value="Deleted in malignant brain tumors 1"/>
    <property type="match status" value="2"/>
</dbReference>
<dbReference type="Gene3D" id="3.10.250.10">
    <property type="entry name" value="SRCR-like domain"/>
    <property type="match status" value="3"/>
</dbReference>
<dbReference type="Pfam" id="PF00530">
    <property type="entry name" value="SRCR"/>
    <property type="match status" value="3"/>
</dbReference>
<organism evidence="9 10">
    <name type="scientific">Laticauda laticaudata</name>
    <name type="common">Blue-ringed sea krait</name>
    <name type="synonym">Blue-lipped sea krait</name>
    <dbReference type="NCBI Taxonomy" id="8630"/>
    <lineage>
        <taxon>Eukaryota</taxon>
        <taxon>Metazoa</taxon>
        <taxon>Chordata</taxon>
        <taxon>Craniata</taxon>
        <taxon>Vertebrata</taxon>
        <taxon>Euteleostomi</taxon>
        <taxon>Lepidosauria</taxon>
        <taxon>Squamata</taxon>
        <taxon>Bifurcata</taxon>
        <taxon>Unidentata</taxon>
        <taxon>Episquamata</taxon>
        <taxon>Toxicofera</taxon>
        <taxon>Serpentes</taxon>
        <taxon>Colubroidea</taxon>
        <taxon>Elapidae</taxon>
        <taxon>Laticaudinae</taxon>
        <taxon>Laticauda</taxon>
    </lineage>
</organism>
<feature type="disulfide bond" evidence="5">
    <location>
        <begin position="264"/>
        <end position="325"/>
    </location>
</feature>
<feature type="compositionally biased region" description="Low complexity" evidence="6">
    <location>
        <begin position="151"/>
        <end position="162"/>
    </location>
</feature>
<keyword evidence="2" id="KW-0677">Repeat</keyword>
<dbReference type="PANTHER" id="PTHR48071:SF18">
    <property type="entry name" value="DELETED IN MALIGNANT BRAIN TUMORS 1 PROTEIN-RELATED"/>
    <property type="match status" value="1"/>
</dbReference>
<reference evidence="9" key="2">
    <citation type="submission" date="2025-09" db="UniProtKB">
        <authorList>
            <consortium name="Ensembl"/>
        </authorList>
    </citation>
    <scope>IDENTIFICATION</scope>
</reference>
<feature type="disulfide bond" evidence="5">
    <location>
        <begin position="379"/>
        <end position="443"/>
    </location>
</feature>
<feature type="disulfide bond" evidence="5">
    <location>
        <begin position="95"/>
        <end position="105"/>
    </location>
</feature>
<feature type="disulfide bond" evidence="5">
    <location>
        <begin position="251"/>
        <end position="315"/>
    </location>
</feature>
<evidence type="ECO:0000256" key="3">
    <source>
        <dbReference type="ARBA" id="ARBA00023157"/>
    </source>
</evidence>